<sequence length="262" mass="29268">MAQELDDGEFWLPSEFLTDDDLLMDLKRGYDLSSPAESVTETESDEDDFISGLTRKVAHTTLHDHASKGWGSNQSSPNSALGVSSSKEIRGWDLLCAAAEQVQMMRITDETAPFCSNKPVVKTPTPASTYYAQTEAYLAFLQLQAPHFQKHHIMKSGVWKMDGEIGRTQGTSMASWPTLQQSQQQQPGPGMRAVFHGETVSKKERTGTGVFLPRTLGSNPAQNWKKPGASLNQRNHNGPFLQQRRSQPAMKQELRLPQEWTY</sequence>
<dbReference type="EMBL" id="JBEAFC010000007">
    <property type="protein sequence ID" value="KAL1549179.1"/>
    <property type="molecule type" value="Genomic_DNA"/>
</dbReference>
<evidence type="ECO:0000256" key="1">
    <source>
        <dbReference type="SAM" id="MobiDB-lite"/>
    </source>
</evidence>
<protein>
    <submittedName>
        <fullName evidence="2">Uncharacterized protein</fullName>
    </submittedName>
</protein>
<evidence type="ECO:0000313" key="3">
    <source>
        <dbReference type="Proteomes" id="UP001567538"/>
    </source>
</evidence>
<name>A0ABD1GYX2_SALDI</name>
<proteinExistence type="predicted"/>
<organism evidence="2 3">
    <name type="scientific">Salvia divinorum</name>
    <name type="common">Maria pastora</name>
    <name type="synonym">Diviner's sage</name>
    <dbReference type="NCBI Taxonomy" id="28513"/>
    <lineage>
        <taxon>Eukaryota</taxon>
        <taxon>Viridiplantae</taxon>
        <taxon>Streptophyta</taxon>
        <taxon>Embryophyta</taxon>
        <taxon>Tracheophyta</taxon>
        <taxon>Spermatophyta</taxon>
        <taxon>Magnoliopsida</taxon>
        <taxon>eudicotyledons</taxon>
        <taxon>Gunneridae</taxon>
        <taxon>Pentapetalae</taxon>
        <taxon>asterids</taxon>
        <taxon>lamiids</taxon>
        <taxon>Lamiales</taxon>
        <taxon>Lamiaceae</taxon>
        <taxon>Nepetoideae</taxon>
        <taxon>Mentheae</taxon>
        <taxon>Salviinae</taxon>
        <taxon>Salvia</taxon>
        <taxon>Salvia subgen. Calosphace</taxon>
    </lineage>
</organism>
<gene>
    <name evidence="2" type="ORF">AAHA92_17313</name>
</gene>
<dbReference type="AlphaFoldDB" id="A0ABD1GYX2"/>
<keyword evidence="3" id="KW-1185">Reference proteome</keyword>
<reference evidence="2 3" key="1">
    <citation type="submission" date="2024-06" db="EMBL/GenBank/DDBJ databases">
        <title>A chromosome level genome sequence of Diviner's sage (Salvia divinorum).</title>
        <authorList>
            <person name="Ford S.A."/>
            <person name="Ro D.-K."/>
            <person name="Ness R.W."/>
            <person name="Phillips M.A."/>
        </authorList>
    </citation>
    <scope>NUCLEOTIDE SEQUENCE [LARGE SCALE GENOMIC DNA]</scope>
    <source>
        <strain evidence="2">SAF-2024a</strain>
        <tissue evidence="2">Leaf</tissue>
    </source>
</reference>
<feature type="region of interest" description="Disordered" evidence="1">
    <location>
        <begin position="229"/>
        <end position="262"/>
    </location>
</feature>
<dbReference type="PANTHER" id="PTHR33356:SF5">
    <property type="entry name" value="TIP41-LIKE PROTEIN"/>
    <property type="match status" value="1"/>
</dbReference>
<dbReference type="Proteomes" id="UP001567538">
    <property type="component" value="Unassembled WGS sequence"/>
</dbReference>
<accession>A0ABD1GYX2</accession>
<comment type="caution">
    <text evidence="2">The sequence shown here is derived from an EMBL/GenBank/DDBJ whole genome shotgun (WGS) entry which is preliminary data.</text>
</comment>
<evidence type="ECO:0000313" key="2">
    <source>
        <dbReference type="EMBL" id="KAL1549179.1"/>
    </source>
</evidence>
<dbReference type="PANTHER" id="PTHR33356">
    <property type="entry name" value="TIP41-LIKE PROTEIN"/>
    <property type="match status" value="1"/>
</dbReference>